<dbReference type="Pfam" id="PF07885">
    <property type="entry name" value="Ion_trans_2"/>
    <property type="match status" value="1"/>
</dbReference>
<feature type="transmembrane region" description="Helical" evidence="12">
    <location>
        <begin position="69"/>
        <end position="90"/>
    </location>
</feature>
<comment type="similarity">
    <text evidence="2">Belongs to the two pore domain potassium channel (TC 1.A.1.8) family.</text>
</comment>
<feature type="transmembrane region" description="Helical" evidence="12">
    <location>
        <begin position="131"/>
        <end position="153"/>
    </location>
</feature>
<evidence type="ECO:0000256" key="7">
    <source>
        <dbReference type="ARBA" id="ARBA00022958"/>
    </source>
</evidence>
<dbReference type="GO" id="GO:0022841">
    <property type="term" value="F:potassium ion leak channel activity"/>
    <property type="evidence" value="ECO:0007669"/>
    <property type="project" value="TreeGrafter"/>
</dbReference>
<comment type="subcellular location">
    <subcellularLocation>
        <location evidence="1">Membrane</location>
        <topology evidence="1">Multi-pass membrane protein</topology>
    </subcellularLocation>
</comment>
<keyword evidence="10 12" id="KW-0472">Membrane</keyword>
<evidence type="ECO:0000259" key="13">
    <source>
        <dbReference type="Pfam" id="PF07885"/>
    </source>
</evidence>
<dbReference type="GO" id="GO:0030322">
    <property type="term" value="P:stabilization of membrane potential"/>
    <property type="evidence" value="ECO:0007669"/>
    <property type="project" value="TreeGrafter"/>
</dbReference>
<keyword evidence="3" id="KW-0813">Transport</keyword>
<feature type="transmembrane region" description="Helical" evidence="12">
    <location>
        <begin position="165"/>
        <end position="185"/>
    </location>
</feature>
<keyword evidence="5 12" id="KW-0812">Transmembrane</keyword>
<evidence type="ECO:0000256" key="6">
    <source>
        <dbReference type="ARBA" id="ARBA00022826"/>
    </source>
</evidence>
<evidence type="ECO:0000313" key="14">
    <source>
        <dbReference type="EMBL" id="CAF1151237.1"/>
    </source>
</evidence>
<evidence type="ECO:0000256" key="10">
    <source>
        <dbReference type="ARBA" id="ARBA00023136"/>
    </source>
</evidence>
<dbReference type="InterPro" id="IPR003092">
    <property type="entry name" value="2pore_dom_K_chnl_TASK"/>
</dbReference>
<dbReference type="PANTHER" id="PTHR11003">
    <property type="entry name" value="POTASSIUM CHANNEL, SUBFAMILY K"/>
    <property type="match status" value="1"/>
</dbReference>
<dbReference type="GO" id="GO:0015271">
    <property type="term" value="F:outward rectifier potassium channel activity"/>
    <property type="evidence" value="ECO:0007669"/>
    <property type="project" value="TreeGrafter"/>
</dbReference>
<reference evidence="14" key="1">
    <citation type="submission" date="2021-02" db="EMBL/GenBank/DDBJ databases">
        <authorList>
            <person name="Nowell W R."/>
        </authorList>
    </citation>
    <scope>NUCLEOTIDE SEQUENCE</scope>
</reference>
<accession>A0A8S2EFQ5</accession>
<gene>
    <name evidence="14" type="ORF">OVA965_LOCUS21613</name>
    <name evidence="15" type="ORF">TMI583_LOCUS22308</name>
</gene>
<dbReference type="InterPro" id="IPR013099">
    <property type="entry name" value="K_chnl_dom"/>
</dbReference>
<dbReference type="Proteomes" id="UP000682733">
    <property type="component" value="Unassembled WGS sequence"/>
</dbReference>
<feature type="transmembrane region" description="Helical" evidence="12">
    <location>
        <begin position="197"/>
        <end position="222"/>
    </location>
</feature>
<dbReference type="GO" id="GO:0005886">
    <property type="term" value="C:plasma membrane"/>
    <property type="evidence" value="ECO:0007669"/>
    <property type="project" value="TreeGrafter"/>
</dbReference>
<dbReference type="Gene3D" id="1.10.287.70">
    <property type="match status" value="1"/>
</dbReference>
<evidence type="ECO:0000256" key="4">
    <source>
        <dbReference type="ARBA" id="ARBA00022538"/>
    </source>
</evidence>
<name>A0A8S2EFQ5_9BILA</name>
<evidence type="ECO:0000256" key="5">
    <source>
        <dbReference type="ARBA" id="ARBA00022692"/>
    </source>
</evidence>
<dbReference type="Proteomes" id="UP000677228">
    <property type="component" value="Unassembled WGS sequence"/>
</dbReference>
<dbReference type="SUPFAM" id="SSF81324">
    <property type="entry name" value="Voltage-gated potassium channels"/>
    <property type="match status" value="2"/>
</dbReference>
<keyword evidence="11" id="KW-0407">Ion channel</keyword>
<keyword evidence="6" id="KW-0631">Potassium channel</keyword>
<feature type="transmembrane region" description="Helical" evidence="12">
    <location>
        <begin position="96"/>
        <end position="119"/>
    </location>
</feature>
<evidence type="ECO:0000256" key="11">
    <source>
        <dbReference type="ARBA" id="ARBA00023303"/>
    </source>
</evidence>
<proteinExistence type="inferred from homology"/>
<keyword evidence="8 12" id="KW-1133">Transmembrane helix</keyword>
<sequence length="374" mass="43069">MFFFTYSIVESKEEVRLNAILKTNMARILFKNESKQISQENLTRVTNFVWKNRHHRIGTTKQWTYPGSFYFSTLVLALIVGGKVFCMIYAMAGIPLWLIMFQSAGERLNALITFLLSHVKRRFRRRGDVSDIELITVEFALSTCVVLGCSLVFSSKEKWTYFESIYYSFITLSTIGFGDFVPLASLQKTNQSLYSKFGYVIFTIGFILVGLTIMASSINLLVLRLVAFNTEEAKAQLEEVVARQASIDLQHYDNISLLAHTNQKLLVNNHQQLTNNNTNRVHVQPSTSLISLENSRDRQLISCCYQSSLLRFRTSRKRYKIRRSPANIKHLLYIGNILENNTLYIQRTENSRNIMTNNNHISEGYLSSSKRISL</sequence>
<dbReference type="EMBL" id="CAJOBA010031208">
    <property type="protein sequence ID" value="CAF3958367.1"/>
    <property type="molecule type" value="Genomic_DNA"/>
</dbReference>
<comment type="caution">
    <text evidence="14">The sequence shown here is derived from an EMBL/GenBank/DDBJ whole genome shotgun (WGS) entry which is preliminary data.</text>
</comment>
<organism evidence="14 16">
    <name type="scientific">Didymodactylos carnosus</name>
    <dbReference type="NCBI Taxonomy" id="1234261"/>
    <lineage>
        <taxon>Eukaryota</taxon>
        <taxon>Metazoa</taxon>
        <taxon>Spiralia</taxon>
        <taxon>Gnathifera</taxon>
        <taxon>Rotifera</taxon>
        <taxon>Eurotatoria</taxon>
        <taxon>Bdelloidea</taxon>
        <taxon>Philodinida</taxon>
        <taxon>Philodinidae</taxon>
        <taxon>Didymodactylos</taxon>
    </lineage>
</organism>
<dbReference type="AlphaFoldDB" id="A0A8S2EFQ5"/>
<evidence type="ECO:0000313" key="15">
    <source>
        <dbReference type="EMBL" id="CAF3958367.1"/>
    </source>
</evidence>
<evidence type="ECO:0000256" key="12">
    <source>
        <dbReference type="SAM" id="Phobius"/>
    </source>
</evidence>
<evidence type="ECO:0000256" key="8">
    <source>
        <dbReference type="ARBA" id="ARBA00022989"/>
    </source>
</evidence>
<keyword evidence="4" id="KW-0633">Potassium transport</keyword>
<evidence type="ECO:0000256" key="9">
    <source>
        <dbReference type="ARBA" id="ARBA00023065"/>
    </source>
</evidence>
<evidence type="ECO:0000256" key="2">
    <source>
        <dbReference type="ARBA" id="ARBA00006666"/>
    </source>
</evidence>
<evidence type="ECO:0000256" key="1">
    <source>
        <dbReference type="ARBA" id="ARBA00004141"/>
    </source>
</evidence>
<evidence type="ECO:0000256" key="3">
    <source>
        <dbReference type="ARBA" id="ARBA00022448"/>
    </source>
</evidence>
<dbReference type="EMBL" id="CAJNOK010011903">
    <property type="protein sequence ID" value="CAF1151237.1"/>
    <property type="molecule type" value="Genomic_DNA"/>
</dbReference>
<feature type="domain" description="Potassium channel" evidence="13">
    <location>
        <begin position="143"/>
        <end position="222"/>
    </location>
</feature>
<keyword evidence="9" id="KW-0406">Ion transport</keyword>
<keyword evidence="7" id="KW-0630">Potassium</keyword>
<dbReference type="PANTHER" id="PTHR11003:SF291">
    <property type="entry name" value="IP11374P"/>
    <property type="match status" value="1"/>
</dbReference>
<dbReference type="InterPro" id="IPR003280">
    <property type="entry name" value="2pore_dom_K_chnl"/>
</dbReference>
<protein>
    <recommendedName>
        <fullName evidence="13">Potassium channel domain-containing protein</fullName>
    </recommendedName>
</protein>
<dbReference type="PRINTS" id="PR01095">
    <property type="entry name" value="TASKCHANNEL"/>
</dbReference>
<evidence type="ECO:0000313" key="16">
    <source>
        <dbReference type="Proteomes" id="UP000677228"/>
    </source>
</evidence>